<dbReference type="PIRSF" id="PIRSF009151">
    <property type="entry name" value="DUF779"/>
    <property type="match status" value="1"/>
</dbReference>
<sequence length="121" mass="13465">MVKRVVATEASLALIERLKTKHGTALMFFQSAGCCDGSAPMCYLIGELSVGRYDILLGEIGGCQFYINQSHFEYWKNTQLIIDVTSGSGSTFSLEGPENVCFITRSRLFTDEEWRTLPLLA</sequence>
<dbReference type="RefSeq" id="WP_349280702.1">
    <property type="nucleotide sequence ID" value="NZ_CBCSCU010000017.1"/>
</dbReference>
<reference evidence="1" key="1">
    <citation type="submission" date="2024-05" db="EMBL/GenBank/DDBJ databases">
        <authorList>
            <person name="Bunk B."/>
            <person name="Swiderski J."/>
            <person name="Sproer C."/>
            <person name="Thiel V."/>
        </authorList>
    </citation>
    <scope>NUCLEOTIDE SEQUENCE</scope>
    <source>
        <strain evidence="1">DSM 17735</strain>
    </source>
</reference>
<gene>
    <name evidence="1" type="ORF">ABLV49_05825</name>
</gene>
<evidence type="ECO:0000313" key="1">
    <source>
        <dbReference type="EMBL" id="XBP71320.1"/>
    </source>
</evidence>
<dbReference type="InterPro" id="IPR008497">
    <property type="entry name" value="DUF779"/>
</dbReference>
<organism evidence="1">
    <name type="scientific">Polaromonas hydrogenivorans</name>
    <dbReference type="NCBI Taxonomy" id="335476"/>
    <lineage>
        <taxon>Bacteria</taxon>
        <taxon>Pseudomonadati</taxon>
        <taxon>Pseudomonadota</taxon>
        <taxon>Betaproteobacteria</taxon>
        <taxon>Burkholderiales</taxon>
        <taxon>Comamonadaceae</taxon>
        <taxon>Polaromonas</taxon>
    </lineage>
</organism>
<proteinExistence type="predicted"/>
<dbReference type="Pfam" id="PF05610">
    <property type="entry name" value="DUF779"/>
    <property type="match status" value="1"/>
</dbReference>
<name>A0AAU7LUN6_9BURK</name>
<dbReference type="AlphaFoldDB" id="A0AAU7LUN6"/>
<dbReference type="EMBL" id="CP157675">
    <property type="protein sequence ID" value="XBP71320.1"/>
    <property type="molecule type" value="Genomic_DNA"/>
</dbReference>
<protein>
    <submittedName>
        <fullName evidence="1">DUF779 domain-containing protein</fullName>
    </submittedName>
</protein>
<accession>A0AAU7LUN6</accession>